<evidence type="ECO:0000313" key="2">
    <source>
        <dbReference type="EMBL" id="MEX6430435.1"/>
    </source>
</evidence>
<proteinExistence type="predicted"/>
<sequence>MWRSRARGLTLALLALSGLTLAAFSPWSHASAQRVPTTHPKARVAEHAVAQRLLPNALTSGLATFTTTPVRFTIRVNDRAGGVDHRPMVYGAWDPSNGDGEVAVIAAGGGMESTYGASRVVNHHSWSLISGHWYRVGFAQQEIGQVLAVIWAIRQLGAVQAIASMNVAGTMCSGYAGQFSQTQLQSLVRQNSGELGGALVGVRRLRYRIYVGGGHACALDVRTVISSDRALNRTDWAIRFPVWGTPLAIRPPVPASVLPGPPPAGGLLPL</sequence>
<evidence type="ECO:0000256" key="1">
    <source>
        <dbReference type="SAM" id="SignalP"/>
    </source>
</evidence>
<dbReference type="EMBL" id="JBFSHR010000053">
    <property type="protein sequence ID" value="MEX6430435.1"/>
    <property type="molecule type" value="Genomic_DNA"/>
</dbReference>
<protein>
    <submittedName>
        <fullName evidence="2">Uncharacterized protein</fullName>
    </submittedName>
</protein>
<name>A0ABV3Y4V0_9ACTN</name>
<dbReference type="Proteomes" id="UP001560267">
    <property type="component" value="Unassembled WGS sequence"/>
</dbReference>
<accession>A0ABV3Y4V0</accession>
<dbReference type="RefSeq" id="WP_369084790.1">
    <property type="nucleotide sequence ID" value="NZ_JBFSHR010000053.1"/>
</dbReference>
<keyword evidence="1" id="KW-0732">Signal</keyword>
<feature type="chain" id="PRO_5047026509" evidence="1">
    <location>
        <begin position="23"/>
        <end position="270"/>
    </location>
</feature>
<organism evidence="2 3">
    <name type="scientific">Ferrimicrobium acidiphilum</name>
    <dbReference type="NCBI Taxonomy" id="121039"/>
    <lineage>
        <taxon>Bacteria</taxon>
        <taxon>Bacillati</taxon>
        <taxon>Actinomycetota</taxon>
        <taxon>Acidimicrobiia</taxon>
        <taxon>Acidimicrobiales</taxon>
        <taxon>Acidimicrobiaceae</taxon>
        <taxon>Ferrimicrobium</taxon>
    </lineage>
</organism>
<reference evidence="2 3" key="1">
    <citation type="submission" date="2024-07" db="EMBL/GenBank/DDBJ databases">
        <title>Draft Genome Sequence of Ferrimicrobium acidiphilum Strain YE2023, Isolated from a Pulp of Bioleach Reactor.</title>
        <authorList>
            <person name="Elkina Y.A."/>
            <person name="Bulaeva A.G."/>
            <person name="Beletsky A.V."/>
            <person name="Mardanov A.V."/>
        </authorList>
    </citation>
    <scope>NUCLEOTIDE SEQUENCE [LARGE SCALE GENOMIC DNA]</scope>
    <source>
        <strain evidence="2 3">YE2023</strain>
    </source>
</reference>
<keyword evidence="3" id="KW-1185">Reference proteome</keyword>
<gene>
    <name evidence="2" type="ORF">AB6A68_11415</name>
</gene>
<evidence type="ECO:0000313" key="3">
    <source>
        <dbReference type="Proteomes" id="UP001560267"/>
    </source>
</evidence>
<feature type="signal peptide" evidence="1">
    <location>
        <begin position="1"/>
        <end position="22"/>
    </location>
</feature>
<comment type="caution">
    <text evidence="2">The sequence shown here is derived from an EMBL/GenBank/DDBJ whole genome shotgun (WGS) entry which is preliminary data.</text>
</comment>